<dbReference type="GeneID" id="106673339"/>
<dbReference type="InterPro" id="IPR012337">
    <property type="entry name" value="RNaseH-like_sf"/>
</dbReference>
<dbReference type="InterPro" id="IPR001584">
    <property type="entry name" value="Integrase_cat-core"/>
</dbReference>
<proteinExistence type="predicted"/>
<sequence length="327" mass="37243">MGNLPYERLKVGRPFLNTEVDFCGPFTIKASTIRNAKLQKAYVAIFICLSKCVHMELVNDLTTQSFLAALKRFFARRGKAKLMMSDNGTNFVGAARELNQSICRARQDPQVANYLASENITWKFIPSQAPEFGGLWEAAVKSFKFHFRRVVGDKIFTYEELMTFLVLIESVLNSRPILALSPSPNDLAPLTPGHFLIGDSLTSIGEEDLQEAKQSTLPRWRRVQQMFQSFWKRWTQEYLSNLQVRTKMLKGNCNLQIGQLVLLKDERTPPLKWPLARICETHPGADDLIRVVTLKSRNGVIKRPINKICPLPSRIGSEESPEEEEEI</sequence>
<name>A0A8I6SCS1_CIMLE</name>
<dbReference type="OMA" id="WPLARIC"/>
<reference evidence="2" key="1">
    <citation type="submission" date="2022-01" db="UniProtKB">
        <authorList>
            <consortium name="EnsemblMetazoa"/>
        </authorList>
    </citation>
    <scope>IDENTIFICATION</scope>
</reference>
<accession>A0A8I6SCS1</accession>
<evidence type="ECO:0000259" key="1">
    <source>
        <dbReference type="PROSITE" id="PS50994"/>
    </source>
</evidence>
<evidence type="ECO:0000313" key="3">
    <source>
        <dbReference type="Proteomes" id="UP000494040"/>
    </source>
</evidence>
<dbReference type="PANTHER" id="PTHR47331">
    <property type="entry name" value="PHD-TYPE DOMAIN-CONTAINING PROTEIN"/>
    <property type="match status" value="1"/>
</dbReference>
<organism evidence="2 3">
    <name type="scientific">Cimex lectularius</name>
    <name type="common">Bed bug</name>
    <name type="synonym">Acanthia lectularia</name>
    <dbReference type="NCBI Taxonomy" id="79782"/>
    <lineage>
        <taxon>Eukaryota</taxon>
        <taxon>Metazoa</taxon>
        <taxon>Ecdysozoa</taxon>
        <taxon>Arthropoda</taxon>
        <taxon>Hexapoda</taxon>
        <taxon>Insecta</taxon>
        <taxon>Pterygota</taxon>
        <taxon>Neoptera</taxon>
        <taxon>Paraneoptera</taxon>
        <taxon>Hemiptera</taxon>
        <taxon>Heteroptera</taxon>
        <taxon>Panheteroptera</taxon>
        <taxon>Cimicomorpha</taxon>
        <taxon>Cimicidae</taxon>
        <taxon>Cimex</taxon>
    </lineage>
</organism>
<keyword evidence="3" id="KW-1185">Reference proteome</keyword>
<dbReference type="Gene3D" id="3.30.420.10">
    <property type="entry name" value="Ribonuclease H-like superfamily/Ribonuclease H"/>
    <property type="match status" value="1"/>
</dbReference>
<evidence type="ECO:0000313" key="2">
    <source>
        <dbReference type="EnsemblMetazoa" id="XP_014260910.1"/>
    </source>
</evidence>
<dbReference type="OrthoDB" id="6608729at2759"/>
<dbReference type="EnsemblMetazoa" id="XM_014405424.1">
    <property type="protein sequence ID" value="XP_014260910.1"/>
    <property type="gene ID" value="LOC106673339"/>
</dbReference>
<dbReference type="InterPro" id="IPR040676">
    <property type="entry name" value="DUF5641"/>
</dbReference>
<feature type="domain" description="Integrase catalytic" evidence="1">
    <location>
        <begin position="10"/>
        <end position="200"/>
    </location>
</feature>
<dbReference type="InterPro" id="IPR036397">
    <property type="entry name" value="RNaseH_sf"/>
</dbReference>
<dbReference type="PROSITE" id="PS50994">
    <property type="entry name" value="INTEGRASE"/>
    <property type="match status" value="1"/>
</dbReference>
<dbReference type="Pfam" id="PF18701">
    <property type="entry name" value="DUF5641"/>
    <property type="match status" value="1"/>
</dbReference>
<protein>
    <recommendedName>
        <fullName evidence="1">Integrase catalytic domain-containing protein</fullName>
    </recommendedName>
</protein>
<dbReference type="Proteomes" id="UP000494040">
    <property type="component" value="Unassembled WGS sequence"/>
</dbReference>
<dbReference type="AlphaFoldDB" id="A0A8I6SCS1"/>
<dbReference type="KEGG" id="clec:106673339"/>
<dbReference type="RefSeq" id="XP_014260910.1">
    <property type="nucleotide sequence ID" value="XM_014405424.1"/>
</dbReference>
<dbReference type="GO" id="GO:0003676">
    <property type="term" value="F:nucleic acid binding"/>
    <property type="evidence" value="ECO:0007669"/>
    <property type="project" value="InterPro"/>
</dbReference>
<dbReference type="SUPFAM" id="SSF53098">
    <property type="entry name" value="Ribonuclease H-like"/>
    <property type="match status" value="1"/>
</dbReference>
<dbReference type="GO" id="GO:0015074">
    <property type="term" value="P:DNA integration"/>
    <property type="evidence" value="ECO:0007669"/>
    <property type="project" value="InterPro"/>
</dbReference>